<dbReference type="PANTHER" id="PTHR42047:SF1">
    <property type="entry name" value="PROTEIN, PUTATIVE (AFU_ORTHOLOGUE AFUA_6G03560)-RELATED"/>
    <property type="match status" value="1"/>
</dbReference>
<dbReference type="AlphaFoldDB" id="A0A4S8T1E6"/>
<evidence type="ECO:0000313" key="1">
    <source>
        <dbReference type="EMBL" id="THV77510.1"/>
    </source>
</evidence>
<proteinExistence type="predicted"/>
<name>A0A4S8T1E6_AURPU</name>
<dbReference type="PANTHER" id="PTHR42047">
    <property type="entry name" value="PROTEIN, PUTATIVE (AFU_ORTHOLOGUE AFUA_6G03560)-RELATED"/>
    <property type="match status" value="1"/>
</dbReference>
<comment type="caution">
    <text evidence="1">The sequence shown here is derived from an EMBL/GenBank/DDBJ whole genome shotgun (WGS) entry which is preliminary data.</text>
</comment>
<sequence length="218" mass="23714">MLSLHLDARYKRTSIIKQQFKPTMKFTNTIALLASASSAIAAPLEARHNPAKPFELDISFSNSPLNGPIQASNGSFWIGKKASTSCPSNISPCPPGTNTSFTSSGDGKLFLNAEVPGGQQVYIRPDGLLTYTIPHSAAMPAGSQISGFEISPLNQVGKFYDYWLCSEDATDKAYRIWLEYRDENGAVKQNGFTGKNACTMVSLLAKDVKEGFAAWEYN</sequence>
<evidence type="ECO:0000313" key="2">
    <source>
        <dbReference type="Proteomes" id="UP000304951"/>
    </source>
</evidence>
<protein>
    <recommendedName>
        <fullName evidence="3">IgE-binding protein</fullName>
    </recommendedName>
</protein>
<evidence type="ECO:0008006" key="3">
    <source>
        <dbReference type="Google" id="ProtNLM"/>
    </source>
</evidence>
<dbReference type="InterPro" id="IPR052820">
    <property type="entry name" value="PhiA_domain"/>
</dbReference>
<dbReference type="EMBL" id="QZAF01000004">
    <property type="protein sequence ID" value="THV77510.1"/>
    <property type="molecule type" value="Genomic_DNA"/>
</dbReference>
<accession>A0A4S8T1E6</accession>
<organism evidence="1 2">
    <name type="scientific">Aureobasidium pullulans</name>
    <name type="common">Black yeast</name>
    <name type="synonym">Pullularia pullulans</name>
    <dbReference type="NCBI Taxonomy" id="5580"/>
    <lineage>
        <taxon>Eukaryota</taxon>
        <taxon>Fungi</taxon>
        <taxon>Dikarya</taxon>
        <taxon>Ascomycota</taxon>
        <taxon>Pezizomycotina</taxon>
        <taxon>Dothideomycetes</taxon>
        <taxon>Dothideomycetidae</taxon>
        <taxon>Dothideales</taxon>
        <taxon>Saccotheciaceae</taxon>
        <taxon>Aureobasidium</taxon>
    </lineage>
</organism>
<gene>
    <name evidence="1" type="ORF">D6D28_00281</name>
</gene>
<dbReference type="Proteomes" id="UP000304951">
    <property type="component" value="Unassembled WGS sequence"/>
</dbReference>
<reference evidence="1 2" key="1">
    <citation type="submission" date="2018-10" db="EMBL/GenBank/DDBJ databases">
        <title>Fifty Aureobasidium pullulans genomes reveal a recombining polyextremotolerant generalist.</title>
        <authorList>
            <person name="Gostincar C."/>
            <person name="Turk M."/>
            <person name="Zajc J."/>
            <person name="Gunde-Cimerman N."/>
        </authorList>
    </citation>
    <scope>NUCLEOTIDE SEQUENCE [LARGE SCALE GENOMIC DNA]</scope>
    <source>
        <strain evidence="1 2">EXF-11900</strain>
    </source>
</reference>